<evidence type="ECO:0000256" key="1">
    <source>
        <dbReference type="ARBA" id="ARBA00023015"/>
    </source>
</evidence>
<dbReference type="InterPro" id="IPR000792">
    <property type="entry name" value="Tscrpt_reg_LuxR_C"/>
</dbReference>
<dbReference type="InterPro" id="IPR011990">
    <property type="entry name" value="TPR-like_helical_dom_sf"/>
</dbReference>
<sequence>MDLVDRGEELSLMEDMLTAGAAGRGGVLLVSGPVAVGKTALLRAFGERAAAAGALLLQATASGAEQELPLGVMGQLLLRAELRVEEARRVTRLLDLVTARAVSAPAGVTAPPAVGNALPQLCRPLLEKMRERLVLISVDDVHHADPHSLECVLHIARRADSGRILLLLGENSAFPSGNTRLRVELLRLPRCREIRLGPLGRHGVAALMSASGAAGWRTRPSVAELHRLGGGNPLLTRALIEDCRFTGAAGEPGPGGGPAGPVPGRAFEGAVATLLYRGDRQTRDAAWALAVLGPREAGVELTAEVLGRGRDSVRRGLGALHEAGLLDGAGRFRHDACRAAVLAGIEPVHRAGLEARAARVLHEHGAAATAVVPHLIAGEPVEDPWALPTLLEAAERALAGDEVEAALSCLRAARDSCADGRLALTIRAALTRAGWRVNPASAARYLPELTAAALDGRLGPRETDELVGHLLWFGRLNTALRVTRAAGRSGADHSGGPRGAGDLRCWPAYGYPGTPEGAGTRSGGAGGTRPRPVGPAHGTHHRAATLMRSLPRGGGADVVARAEQILQGTRLSDSTVPDLVTAVNALILTDRPDRASSWCQDLLREAAERRAPLWRALLLSASARIDLRLGRLPEAEEAAGAALGLVPPEGWGVAVAAPAATVVYARTAMGRLDEAAAQLAVPVPEAAFRTIDGLLYLRARGLHHLAAGRPYAALDDFRRCGRSMTRWDFDLPALVPWRTDAARAHLALGDTGRARALAEEQLALAGAGRGGTRGVTLCVLAGALGPRHRPPLLAEAVDLLRERGHRLELARAVEELARAHRELGEHGRARTLARKAQQLARECGVPATAPAPCAVAGAAGGATPGPGRHPRSGQTRHRVRLSEAELRVATLAARGHTNRQIADRLFITVSTVEQHLTRAYRKLQVRRRAELAAKLDPAAPADHREKHREERRGSTRDRLHTV</sequence>
<dbReference type="Gene3D" id="1.25.40.10">
    <property type="entry name" value="Tetratricopeptide repeat domain"/>
    <property type="match status" value="1"/>
</dbReference>
<accession>A0ABX1BZN4</accession>
<dbReference type="EMBL" id="JAATEN010000016">
    <property type="protein sequence ID" value="NJQ02588.1"/>
    <property type="molecule type" value="Genomic_DNA"/>
</dbReference>
<evidence type="ECO:0000256" key="4">
    <source>
        <dbReference type="SAM" id="MobiDB-lite"/>
    </source>
</evidence>
<evidence type="ECO:0000313" key="7">
    <source>
        <dbReference type="Proteomes" id="UP000695264"/>
    </source>
</evidence>
<dbReference type="InterPro" id="IPR039420">
    <property type="entry name" value="WalR-like"/>
</dbReference>
<evidence type="ECO:0000259" key="5">
    <source>
        <dbReference type="PROSITE" id="PS50043"/>
    </source>
</evidence>
<dbReference type="PROSITE" id="PS00622">
    <property type="entry name" value="HTH_LUXR_1"/>
    <property type="match status" value="1"/>
</dbReference>
<dbReference type="SUPFAM" id="SSF46894">
    <property type="entry name" value="C-terminal effector domain of the bipartite response regulators"/>
    <property type="match status" value="1"/>
</dbReference>
<feature type="compositionally biased region" description="Basic residues" evidence="4">
    <location>
        <begin position="868"/>
        <end position="878"/>
    </location>
</feature>
<dbReference type="PRINTS" id="PR00038">
    <property type="entry name" value="HTHLUXR"/>
</dbReference>
<dbReference type="SMART" id="SM00421">
    <property type="entry name" value="HTH_LUXR"/>
    <property type="match status" value="1"/>
</dbReference>
<dbReference type="Gene3D" id="1.10.10.10">
    <property type="entry name" value="Winged helix-like DNA-binding domain superfamily/Winged helix DNA-binding domain"/>
    <property type="match status" value="1"/>
</dbReference>
<keyword evidence="2" id="KW-0238">DNA-binding</keyword>
<name>A0ABX1BZN4_9ACTN</name>
<dbReference type="CDD" id="cd06170">
    <property type="entry name" value="LuxR_C_like"/>
    <property type="match status" value="1"/>
</dbReference>
<feature type="region of interest" description="Disordered" evidence="4">
    <location>
        <begin position="934"/>
        <end position="962"/>
    </location>
</feature>
<keyword evidence="7" id="KW-1185">Reference proteome</keyword>
<dbReference type="PANTHER" id="PTHR43214">
    <property type="entry name" value="TWO-COMPONENT RESPONSE REGULATOR"/>
    <property type="match status" value="1"/>
</dbReference>
<gene>
    <name evidence="6" type="ORF">HCK00_19095</name>
</gene>
<dbReference type="InterPro" id="IPR036388">
    <property type="entry name" value="WH-like_DNA-bd_sf"/>
</dbReference>
<dbReference type="RefSeq" id="WP_168103224.1">
    <property type="nucleotide sequence ID" value="NZ_JAATEN010000016.1"/>
</dbReference>
<dbReference type="PANTHER" id="PTHR43214:SF41">
    <property type="entry name" value="NITRATE_NITRITE RESPONSE REGULATOR PROTEIN NARP"/>
    <property type="match status" value="1"/>
</dbReference>
<dbReference type="InterPro" id="IPR016032">
    <property type="entry name" value="Sig_transdc_resp-reg_C-effctor"/>
</dbReference>
<reference evidence="6 7" key="1">
    <citation type="submission" date="2020-03" db="EMBL/GenBank/DDBJ databases">
        <title>WGS of actinomycetes isolated from Thailand.</title>
        <authorList>
            <person name="Thawai C."/>
        </authorList>
    </citation>
    <scope>NUCLEOTIDE SEQUENCE [LARGE SCALE GENOMIC DNA]</scope>
    <source>
        <strain evidence="6 7">PLAI 1-29</strain>
    </source>
</reference>
<organism evidence="6 7">
    <name type="scientific">Streptomyces zingiberis</name>
    <dbReference type="NCBI Taxonomy" id="2053010"/>
    <lineage>
        <taxon>Bacteria</taxon>
        <taxon>Bacillati</taxon>
        <taxon>Actinomycetota</taxon>
        <taxon>Actinomycetes</taxon>
        <taxon>Kitasatosporales</taxon>
        <taxon>Streptomycetaceae</taxon>
        <taxon>Streptomyces</taxon>
    </lineage>
</organism>
<dbReference type="InterPro" id="IPR027417">
    <property type="entry name" value="P-loop_NTPase"/>
</dbReference>
<evidence type="ECO:0000256" key="2">
    <source>
        <dbReference type="ARBA" id="ARBA00023125"/>
    </source>
</evidence>
<keyword evidence="1" id="KW-0805">Transcription regulation</keyword>
<evidence type="ECO:0000313" key="6">
    <source>
        <dbReference type="EMBL" id="NJQ02588.1"/>
    </source>
</evidence>
<dbReference type="Pfam" id="PF00196">
    <property type="entry name" value="GerE"/>
    <property type="match status" value="1"/>
</dbReference>
<feature type="compositionally biased region" description="Basic and acidic residues" evidence="4">
    <location>
        <begin position="941"/>
        <end position="962"/>
    </location>
</feature>
<proteinExistence type="predicted"/>
<feature type="domain" description="HTH luxR-type" evidence="5">
    <location>
        <begin position="874"/>
        <end position="939"/>
    </location>
</feature>
<evidence type="ECO:0000256" key="3">
    <source>
        <dbReference type="ARBA" id="ARBA00023163"/>
    </source>
</evidence>
<keyword evidence="3" id="KW-0804">Transcription</keyword>
<dbReference type="SUPFAM" id="SSF52540">
    <property type="entry name" value="P-loop containing nucleoside triphosphate hydrolases"/>
    <property type="match status" value="1"/>
</dbReference>
<dbReference type="Proteomes" id="UP000695264">
    <property type="component" value="Unassembled WGS sequence"/>
</dbReference>
<feature type="region of interest" description="Disordered" evidence="4">
    <location>
        <begin position="858"/>
        <end position="878"/>
    </location>
</feature>
<dbReference type="PROSITE" id="PS50043">
    <property type="entry name" value="HTH_LUXR_2"/>
    <property type="match status" value="1"/>
</dbReference>
<protein>
    <submittedName>
        <fullName evidence="6">Helix-turn-helix domain-containing protein</fullName>
    </submittedName>
</protein>
<dbReference type="Pfam" id="PF13191">
    <property type="entry name" value="AAA_16"/>
    <property type="match status" value="1"/>
</dbReference>
<comment type="caution">
    <text evidence="6">The sequence shown here is derived from an EMBL/GenBank/DDBJ whole genome shotgun (WGS) entry which is preliminary data.</text>
</comment>
<dbReference type="InterPro" id="IPR041664">
    <property type="entry name" value="AAA_16"/>
</dbReference>